<reference evidence="4 5" key="1">
    <citation type="submission" date="2008-05" db="EMBL/GenBank/DDBJ databases">
        <title>Complete sequence of chromosome of Geobacter lovleyi SZ.</title>
        <authorList>
            <consortium name="US DOE Joint Genome Institute"/>
            <person name="Lucas S."/>
            <person name="Copeland A."/>
            <person name="Lapidus A."/>
            <person name="Glavina del Rio T."/>
            <person name="Dalin E."/>
            <person name="Tice H."/>
            <person name="Bruce D."/>
            <person name="Goodwin L."/>
            <person name="Pitluck S."/>
            <person name="Chertkov O."/>
            <person name="Meincke L."/>
            <person name="Brettin T."/>
            <person name="Detter J.C."/>
            <person name="Han C."/>
            <person name="Tapia R."/>
            <person name="Kuske C.R."/>
            <person name="Schmutz J."/>
            <person name="Larimer F."/>
            <person name="Land M."/>
            <person name="Hauser L."/>
            <person name="Kyrpides N."/>
            <person name="Mikhailova N."/>
            <person name="Sung Y."/>
            <person name="Fletcher K.E."/>
            <person name="Ritalahti K.M."/>
            <person name="Loeffler F.E."/>
            <person name="Richardson P."/>
        </authorList>
    </citation>
    <scope>NUCLEOTIDE SEQUENCE [LARGE SCALE GENOMIC DNA]</scope>
    <source>
        <strain evidence="5">ATCC BAA-1151 / DSM 17278 / SZ</strain>
    </source>
</reference>
<dbReference type="EMBL" id="CP001089">
    <property type="protein sequence ID" value="ACD93820.1"/>
    <property type="molecule type" value="Genomic_DNA"/>
</dbReference>
<dbReference type="AlphaFoldDB" id="B3E9F4"/>
<evidence type="ECO:0000313" key="4">
    <source>
        <dbReference type="EMBL" id="ACD93820.1"/>
    </source>
</evidence>
<accession>B3E9F4</accession>
<dbReference type="Gene3D" id="3.40.630.30">
    <property type="match status" value="1"/>
</dbReference>
<dbReference type="InterPro" id="IPR000182">
    <property type="entry name" value="GNAT_dom"/>
</dbReference>
<evidence type="ECO:0000256" key="2">
    <source>
        <dbReference type="ARBA" id="ARBA00023315"/>
    </source>
</evidence>
<name>B3E9F4_TRIL1</name>
<dbReference type="CDD" id="cd04301">
    <property type="entry name" value="NAT_SF"/>
    <property type="match status" value="1"/>
</dbReference>
<dbReference type="SUPFAM" id="SSF55729">
    <property type="entry name" value="Acyl-CoA N-acyltransferases (Nat)"/>
    <property type="match status" value="1"/>
</dbReference>
<dbReference type="RefSeq" id="WP_012468179.1">
    <property type="nucleotide sequence ID" value="NC_010814.1"/>
</dbReference>
<evidence type="ECO:0000256" key="1">
    <source>
        <dbReference type="ARBA" id="ARBA00022679"/>
    </source>
</evidence>
<dbReference type="STRING" id="398767.Glov_0083"/>
<evidence type="ECO:0000259" key="3">
    <source>
        <dbReference type="PROSITE" id="PS51186"/>
    </source>
</evidence>
<dbReference type="eggNOG" id="COG0456">
    <property type="taxonomic scope" value="Bacteria"/>
</dbReference>
<dbReference type="PANTHER" id="PTHR43877:SF2">
    <property type="entry name" value="AMINOALKYLPHOSPHONATE N-ACETYLTRANSFERASE-RELATED"/>
    <property type="match status" value="1"/>
</dbReference>
<dbReference type="HOGENOM" id="CLU_096795_0_0_7"/>
<keyword evidence="2" id="KW-0012">Acyltransferase</keyword>
<dbReference type="Pfam" id="PF00583">
    <property type="entry name" value="Acetyltransf_1"/>
    <property type="match status" value="1"/>
</dbReference>
<dbReference type="PANTHER" id="PTHR43877">
    <property type="entry name" value="AMINOALKYLPHOSPHONATE N-ACETYLTRANSFERASE-RELATED-RELATED"/>
    <property type="match status" value="1"/>
</dbReference>
<keyword evidence="1 4" id="KW-0808">Transferase</keyword>
<evidence type="ECO:0000313" key="5">
    <source>
        <dbReference type="Proteomes" id="UP000002420"/>
    </source>
</evidence>
<dbReference type="KEGG" id="glo:Glov_0083"/>
<proteinExistence type="predicted"/>
<feature type="domain" description="N-acetyltransferase" evidence="3">
    <location>
        <begin position="4"/>
        <end position="155"/>
    </location>
</feature>
<keyword evidence="5" id="KW-1185">Reference proteome</keyword>
<dbReference type="InterPro" id="IPR016181">
    <property type="entry name" value="Acyl_CoA_acyltransferase"/>
</dbReference>
<dbReference type="Proteomes" id="UP000002420">
    <property type="component" value="Chromosome"/>
</dbReference>
<organism evidence="4 5">
    <name type="scientific">Trichlorobacter lovleyi (strain ATCC BAA-1151 / DSM 17278 / SZ)</name>
    <name type="common">Geobacter lovleyi</name>
    <dbReference type="NCBI Taxonomy" id="398767"/>
    <lineage>
        <taxon>Bacteria</taxon>
        <taxon>Pseudomonadati</taxon>
        <taxon>Thermodesulfobacteriota</taxon>
        <taxon>Desulfuromonadia</taxon>
        <taxon>Geobacterales</taxon>
        <taxon>Geobacteraceae</taxon>
        <taxon>Trichlorobacter</taxon>
    </lineage>
</organism>
<sequence>MQGMIVIPATAEDAAAILALQQAAYQSEAELYQDWSIPPLTQSLSELQQEIATITVLKACQGTRLVGSVRAVQQEDNSVAIGRLIVLPDLQGQGIGSSLMAAIEAAFPTASRFELFTGSLSLRNIRLYERLGYTVFARKQLSPQVELVFMEKRVSSKKER</sequence>
<gene>
    <name evidence="4" type="ordered locus">Glov_0083</name>
</gene>
<dbReference type="PROSITE" id="PS51186">
    <property type="entry name" value="GNAT"/>
    <property type="match status" value="1"/>
</dbReference>
<protein>
    <submittedName>
        <fullName evidence="4">GCN5-related N-acetyltransferase</fullName>
    </submittedName>
</protein>
<dbReference type="InterPro" id="IPR050832">
    <property type="entry name" value="Bact_Acetyltransf"/>
</dbReference>
<dbReference type="GO" id="GO:0016747">
    <property type="term" value="F:acyltransferase activity, transferring groups other than amino-acyl groups"/>
    <property type="evidence" value="ECO:0007669"/>
    <property type="project" value="InterPro"/>
</dbReference>